<evidence type="ECO:0000313" key="1">
    <source>
        <dbReference type="EMBL" id="GAA0580447.1"/>
    </source>
</evidence>
<evidence type="ECO:0000313" key="2">
    <source>
        <dbReference type="Proteomes" id="UP001500668"/>
    </source>
</evidence>
<reference evidence="2" key="1">
    <citation type="journal article" date="2019" name="Int. J. Syst. Evol. Microbiol.">
        <title>The Global Catalogue of Microorganisms (GCM) 10K type strain sequencing project: providing services to taxonomists for standard genome sequencing and annotation.</title>
        <authorList>
            <consortium name="The Broad Institute Genomics Platform"/>
            <consortium name="The Broad Institute Genome Sequencing Center for Infectious Disease"/>
            <person name="Wu L."/>
            <person name="Ma J."/>
        </authorList>
    </citation>
    <scope>NUCLEOTIDE SEQUENCE [LARGE SCALE GENOMIC DNA]</scope>
    <source>
        <strain evidence="2">JCM 5067</strain>
    </source>
</reference>
<proteinExistence type="predicted"/>
<dbReference type="SUPFAM" id="SSF58104">
    <property type="entry name" value="Methyl-accepting chemotaxis protein (MCP) signaling domain"/>
    <property type="match status" value="1"/>
</dbReference>
<gene>
    <name evidence="1" type="ORF">GCM10010394_06250</name>
</gene>
<keyword evidence="2" id="KW-1185">Reference proteome</keyword>
<name>A0ABP3Q0L6_9ACTN</name>
<protein>
    <submittedName>
        <fullName evidence="1">Uncharacterized protein</fullName>
    </submittedName>
</protein>
<accession>A0ABP3Q0L6</accession>
<dbReference type="EMBL" id="BAAACA010000005">
    <property type="protein sequence ID" value="GAA0580447.1"/>
    <property type="molecule type" value="Genomic_DNA"/>
</dbReference>
<dbReference type="Gene3D" id="1.10.287.1060">
    <property type="entry name" value="ESAT-6-like"/>
    <property type="match status" value="1"/>
</dbReference>
<dbReference type="Proteomes" id="UP001500668">
    <property type="component" value="Unassembled WGS sequence"/>
</dbReference>
<dbReference type="RefSeq" id="WP_344069746.1">
    <property type="nucleotide sequence ID" value="NZ_BAAACA010000005.1"/>
</dbReference>
<comment type="caution">
    <text evidence="1">The sequence shown here is derived from an EMBL/GenBank/DDBJ whole genome shotgun (WGS) entry which is preliminary data.</text>
</comment>
<sequence>MSTPIGGPTRGFWITAGDVQKAAESARKVAKDIPDEIKTLYTPTDTAVAGLAGFETAKAIDDCLEAWAKALRSLAGMVEGTADAVGSSSTSFTKEDHARQQSFLGFGPYTPYAPGVSAPGVHGPYAPGAQGPYAPHTPYAPGVTVPPVSNGGH</sequence>
<organism evidence="1 2">
    <name type="scientific">Streptomyces crystallinus</name>
    <dbReference type="NCBI Taxonomy" id="68191"/>
    <lineage>
        <taxon>Bacteria</taxon>
        <taxon>Bacillati</taxon>
        <taxon>Actinomycetota</taxon>
        <taxon>Actinomycetes</taxon>
        <taxon>Kitasatosporales</taxon>
        <taxon>Streptomycetaceae</taxon>
        <taxon>Streptomyces</taxon>
    </lineage>
</organism>